<evidence type="ECO:0000313" key="3">
    <source>
        <dbReference type="Proteomes" id="UP000775547"/>
    </source>
</evidence>
<comment type="caution">
    <text evidence="2">The sequence shown here is derived from an EMBL/GenBank/DDBJ whole genome shotgun (WGS) entry which is preliminary data.</text>
</comment>
<proteinExistence type="predicted"/>
<protein>
    <submittedName>
        <fullName evidence="2">Uncharacterized protein</fullName>
    </submittedName>
</protein>
<accession>A0A9P7K8J6</accession>
<dbReference type="Proteomes" id="UP000775547">
    <property type="component" value="Unassembled WGS sequence"/>
</dbReference>
<keyword evidence="3" id="KW-1185">Reference proteome</keyword>
<name>A0A9P7K8J6_9AGAR</name>
<reference evidence="2" key="2">
    <citation type="submission" date="2021-10" db="EMBL/GenBank/DDBJ databases">
        <title>Phylogenomics reveals ancestral predisposition of the termite-cultivated fungus Termitomyces towards a domesticated lifestyle.</title>
        <authorList>
            <person name="Auxier B."/>
            <person name="Grum-Grzhimaylo A."/>
            <person name="Cardenas M.E."/>
            <person name="Lodge J.D."/>
            <person name="Laessoe T."/>
            <person name="Pedersen O."/>
            <person name="Smith M.E."/>
            <person name="Kuyper T.W."/>
            <person name="Franco-Molano E.A."/>
            <person name="Baroni T.J."/>
            <person name="Aanen D.K."/>
        </authorList>
    </citation>
    <scope>NUCLEOTIDE SEQUENCE</scope>
    <source>
        <strain evidence="2">AP01</strain>
        <tissue evidence="2">Mycelium</tissue>
    </source>
</reference>
<organism evidence="2 3">
    <name type="scientific">Asterophora parasitica</name>
    <dbReference type="NCBI Taxonomy" id="117018"/>
    <lineage>
        <taxon>Eukaryota</taxon>
        <taxon>Fungi</taxon>
        <taxon>Dikarya</taxon>
        <taxon>Basidiomycota</taxon>
        <taxon>Agaricomycotina</taxon>
        <taxon>Agaricomycetes</taxon>
        <taxon>Agaricomycetidae</taxon>
        <taxon>Agaricales</taxon>
        <taxon>Tricholomatineae</taxon>
        <taxon>Lyophyllaceae</taxon>
        <taxon>Asterophora</taxon>
    </lineage>
</organism>
<dbReference type="OrthoDB" id="3063573at2759"/>
<dbReference type="EMBL" id="JABCKV010001432">
    <property type="protein sequence ID" value="KAG5640005.1"/>
    <property type="molecule type" value="Genomic_DNA"/>
</dbReference>
<feature type="region of interest" description="Disordered" evidence="1">
    <location>
        <begin position="102"/>
        <end position="143"/>
    </location>
</feature>
<evidence type="ECO:0000256" key="1">
    <source>
        <dbReference type="SAM" id="MobiDB-lite"/>
    </source>
</evidence>
<dbReference type="AlphaFoldDB" id="A0A9P7K8J6"/>
<gene>
    <name evidence="2" type="ORF">DXG03_001828</name>
</gene>
<reference evidence="2" key="1">
    <citation type="submission" date="2020-07" db="EMBL/GenBank/DDBJ databases">
        <authorList>
            <person name="Nieuwenhuis M."/>
            <person name="Van De Peppel L.J.J."/>
        </authorList>
    </citation>
    <scope>NUCLEOTIDE SEQUENCE</scope>
    <source>
        <strain evidence="2">AP01</strain>
        <tissue evidence="2">Mycelium</tissue>
    </source>
</reference>
<evidence type="ECO:0000313" key="2">
    <source>
        <dbReference type="EMBL" id="KAG5640005.1"/>
    </source>
</evidence>
<sequence>MAPAHSRLSNDLMFKYHSALKHADASKKEALWYGVWAWLLDNNIFREISTDLHEGMLCRTTVTYAQYPLTTDADTKEHDFVDLPPFPRLNPADVALDDEDDTVLIDDRHPTPPPTATLGYYRDTKGLSPESNDELDSLTPRMM</sequence>